<accession>A0A6J7WVR9</accession>
<dbReference type="Gene3D" id="3.40.50.300">
    <property type="entry name" value="P-loop containing nucleotide triphosphate hydrolases"/>
    <property type="match status" value="1"/>
</dbReference>
<dbReference type="SUPFAM" id="SSF52540">
    <property type="entry name" value="P-loop containing nucleoside triphosphate hydrolases"/>
    <property type="match status" value="1"/>
</dbReference>
<evidence type="ECO:0008006" key="2">
    <source>
        <dbReference type="Google" id="ProtNLM"/>
    </source>
</evidence>
<sequence>MNENERNEMKTVINFDGTNYSAKVGTKTIKSYSKKYVERQVSKLVGDMDEHIAAVAEKQSKYDINTRFSFVEKLVNMVASGVQPSAVITGEGGLGKTHTVTKTLEANGYKDISDLADFEVGAVINARKCFTMVKGYSTAKGLYRTLFENNKSIIVFDDCDAVLKDPVALNLLKGALDSYGKRIISWNADMRDDDLPRSFNFEGRVIFISNMDQDKIDQAIRSRSMMIDLSMTTDQKIDRMEFISNSPEFMPEYDASIKSDALALIRSIKNECKEINLRTLIAVCKIRASNKDYKDLATYMLTA</sequence>
<gene>
    <name evidence="1" type="ORF">UFOVP240_35</name>
</gene>
<name>A0A6J7WVR9_9CAUD</name>
<proteinExistence type="predicted"/>
<organism evidence="1">
    <name type="scientific">uncultured Caudovirales phage</name>
    <dbReference type="NCBI Taxonomy" id="2100421"/>
    <lineage>
        <taxon>Viruses</taxon>
        <taxon>Duplodnaviria</taxon>
        <taxon>Heunggongvirae</taxon>
        <taxon>Uroviricota</taxon>
        <taxon>Caudoviricetes</taxon>
        <taxon>Peduoviridae</taxon>
        <taxon>Maltschvirus</taxon>
        <taxon>Maltschvirus maltsch</taxon>
    </lineage>
</organism>
<protein>
    <recommendedName>
        <fullName evidence="2">AAA+ ATPase domain-containing protein</fullName>
    </recommendedName>
</protein>
<dbReference type="EMBL" id="LR798293">
    <property type="protein sequence ID" value="CAB5220782.1"/>
    <property type="molecule type" value="Genomic_DNA"/>
</dbReference>
<dbReference type="InterPro" id="IPR027417">
    <property type="entry name" value="P-loop_NTPase"/>
</dbReference>
<evidence type="ECO:0000313" key="1">
    <source>
        <dbReference type="EMBL" id="CAB5220782.1"/>
    </source>
</evidence>
<reference evidence="1" key="1">
    <citation type="submission" date="2020-05" db="EMBL/GenBank/DDBJ databases">
        <authorList>
            <person name="Chiriac C."/>
            <person name="Salcher M."/>
            <person name="Ghai R."/>
            <person name="Kavagutti S V."/>
        </authorList>
    </citation>
    <scope>NUCLEOTIDE SEQUENCE</scope>
</reference>